<sequence>MKRGGRSAAVRRLAPFMAALALMGFAAPVAARDLVVMSFNVRYPNPDDGPDVWEKRQGATIAAIRKAAPDIMGTQELFQRQGDAIVAALPQYRWFGTDRRGGHADEHMGVFYRQDRFELVEQGQFWLSDTPEVVGSITWGQPLPRMVTWGLFAVRRGKDKGRRFYLVNTHFPYREADTAARTKAAQLVARWIDARPAPIPVILTGDFNTGPDSAAHARLTQSLTDTWTAAPGRRGPAPGYHGFAPVPAEARIDWVLERGMRVVGVHSPHARYGGHYPSDHYPMVARLAWPASPSPASPGALAPAGAASARAARDGRAAPRWRTGQSAAICAGYLTPPSASGRDATVP</sequence>
<dbReference type="CDD" id="cd09083">
    <property type="entry name" value="EEP-1"/>
    <property type="match status" value="1"/>
</dbReference>
<dbReference type="RefSeq" id="WP_244016619.1">
    <property type="nucleotide sequence ID" value="NZ_JALHLF010000004.1"/>
</dbReference>
<dbReference type="InterPro" id="IPR036691">
    <property type="entry name" value="Endo/exonu/phosph_ase_sf"/>
</dbReference>
<protein>
    <submittedName>
        <fullName evidence="4">Endonuclease/exonuclease/phosphatase family protein</fullName>
    </submittedName>
</protein>
<proteinExistence type="predicted"/>
<dbReference type="InterPro" id="IPR050410">
    <property type="entry name" value="CCR4/nocturin_mRNA_transcr"/>
</dbReference>
<dbReference type="InterPro" id="IPR005135">
    <property type="entry name" value="Endo/exonuclease/phosphatase"/>
</dbReference>
<feature type="compositionally biased region" description="Low complexity" evidence="1">
    <location>
        <begin position="297"/>
        <end position="310"/>
    </location>
</feature>
<keyword evidence="4" id="KW-0540">Nuclease</keyword>
<evidence type="ECO:0000313" key="5">
    <source>
        <dbReference type="Proteomes" id="UP001162881"/>
    </source>
</evidence>
<comment type="caution">
    <text evidence="4">The sequence shown here is derived from an EMBL/GenBank/DDBJ whole genome shotgun (WGS) entry which is preliminary data.</text>
</comment>
<dbReference type="GO" id="GO:0004519">
    <property type="term" value="F:endonuclease activity"/>
    <property type="evidence" value="ECO:0007669"/>
    <property type="project" value="UniProtKB-KW"/>
</dbReference>
<dbReference type="PANTHER" id="PTHR12121:SF36">
    <property type="entry name" value="ENDONUCLEASE_EXONUCLEASE_PHOSPHATASE DOMAIN-CONTAINING PROTEIN"/>
    <property type="match status" value="1"/>
</dbReference>
<dbReference type="EMBL" id="JALHLF010000004">
    <property type="protein sequence ID" value="MCJ2181497.1"/>
    <property type="molecule type" value="Genomic_DNA"/>
</dbReference>
<evidence type="ECO:0000256" key="2">
    <source>
        <dbReference type="SAM" id="SignalP"/>
    </source>
</evidence>
<gene>
    <name evidence="4" type="ORF">MTR62_02055</name>
</gene>
<feature type="chain" id="PRO_5047253677" evidence="2">
    <location>
        <begin position="32"/>
        <end position="347"/>
    </location>
</feature>
<dbReference type="Gene3D" id="3.60.10.10">
    <property type="entry name" value="Endonuclease/exonuclease/phosphatase"/>
    <property type="match status" value="1"/>
</dbReference>
<keyword evidence="5" id="KW-1185">Reference proteome</keyword>
<evidence type="ECO:0000259" key="3">
    <source>
        <dbReference type="Pfam" id="PF03372"/>
    </source>
</evidence>
<organism evidence="4 5">
    <name type="scientific">Novosphingobium organovorum</name>
    <dbReference type="NCBI Taxonomy" id="2930092"/>
    <lineage>
        <taxon>Bacteria</taxon>
        <taxon>Pseudomonadati</taxon>
        <taxon>Pseudomonadota</taxon>
        <taxon>Alphaproteobacteria</taxon>
        <taxon>Sphingomonadales</taxon>
        <taxon>Sphingomonadaceae</taxon>
        <taxon>Novosphingobium</taxon>
    </lineage>
</organism>
<dbReference type="PANTHER" id="PTHR12121">
    <property type="entry name" value="CARBON CATABOLITE REPRESSOR PROTEIN 4"/>
    <property type="match status" value="1"/>
</dbReference>
<evidence type="ECO:0000256" key="1">
    <source>
        <dbReference type="SAM" id="MobiDB-lite"/>
    </source>
</evidence>
<feature type="region of interest" description="Disordered" evidence="1">
    <location>
        <begin position="294"/>
        <end position="323"/>
    </location>
</feature>
<name>A0ABT0B8U7_9SPHN</name>
<accession>A0ABT0B8U7</accession>
<dbReference type="Proteomes" id="UP001162881">
    <property type="component" value="Unassembled WGS sequence"/>
</dbReference>
<dbReference type="Pfam" id="PF03372">
    <property type="entry name" value="Exo_endo_phos"/>
    <property type="match status" value="1"/>
</dbReference>
<reference evidence="4" key="1">
    <citation type="submission" date="2022-03" db="EMBL/GenBank/DDBJ databases">
        <title>Identification of a novel bacterium isolated from mangrove sediments.</title>
        <authorList>
            <person name="Pan X."/>
        </authorList>
    </citation>
    <scope>NUCLEOTIDE SEQUENCE</scope>
    <source>
        <strain evidence="4">B1949</strain>
    </source>
</reference>
<feature type="signal peptide" evidence="2">
    <location>
        <begin position="1"/>
        <end position="31"/>
    </location>
</feature>
<keyword evidence="4" id="KW-0378">Hydrolase</keyword>
<evidence type="ECO:0000313" key="4">
    <source>
        <dbReference type="EMBL" id="MCJ2181497.1"/>
    </source>
</evidence>
<dbReference type="SUPFAM" id="SSF56219">
    <property type="entry name" value="DNase I-like"/>
    <property type="match status" value="1"/>
</dbReference>
<feature type="domain" description="Endonuclease/exonuclease/phosphatase" evidence="3">
    <location>
        <begin position="37"/>
        <end position="280"/>
    </location>
</feature>
<keyword evidence="4" id="KW-0255">Endonuclease</keyword>
<keyword evidence="2" id="KW-0732">Signal</keyword>